<feature type="transmembrane region" description="Helical" evidence="1">
    <location>
        <begin position="188"/>
        <end position="215"/>
    </location>
</feature>
<dbReference type="Proteomes" id="UP000235828">
    <property type="component" value="Chromosome B"/>
</dbReference>
<keyword evidence="3" id="KW-1185">Reference proteome</keyword>
<proteinExistence type="predicted"/>
<keyword evidence="2" id="KW-0418">Kinase</keyword>
<keyword evidence="1" id="KW-0472">Membrane</keyword>
<dbReference type="KEGG" id="vta:B0750"/>
<dbReference type="Gene3D" id="1.20.1730.10">
    <property type="entry name" value="Sodium/glucose cotransporter"/>
    <property type="match status" value="1"/>
</dbReference>
<name>A0A2N8ZKC5_9VIBR</name>
<evidence type="ECO:0000313" key="3">
    <source>
        <dbReference type="Proteomes" id="UP000235828"/>
    </source>
</evidence>
<dbReference type="EMBL" id="LT960612">
    <property type="protein sequence ID" value="SON52361.1"/>
    <property type="molecule type" value="Genomic_DNA"/>
</dbReference>
<dbReference type="GO" id="GO:0016301">
    <property type="term" value="F:kinase activity"/>
    <property type="evidence" value="ECO:0007669"/>
    <property type="project" value="UniProtKB-KW"/>
</dbReference>
<feature type="transmembrane region" description="Helical" evidence="1">
    <location>
        <begin position="6"/>
        <end position="26"/>
    </location>
</feature>
<dbReference type="AlphaFoldDB" id="A0A2N8ZKC5"/>
<reference evidence="2 3" key="1">
    <citation type="submission" date="2017-10" db="EMBL/GenBank/DDBJ databases">
        <authorList>
            <person name="Banno H."/>
            <person name="Chua N.-H."/>
        </authorList>
    </citation>
    <scope>NUCLEOTIDE SEQUENCE [LARGE SCALE GENOMIC DNA]</scope>
    <source>
        <strain evidence="2">Vibrio tapetis CECT4600</strain>
    </source>
</reference>
<keyword evidence="1" id="KW-0812">Transmembrane</keyword>
<feature type="transmembrane region" description="Helical" evidence="1">
    <location>
        <begin position="113"/>
        <end position="134"/>
    </location>
</feature>
<evidence type="ECO:0000313" key="2">
    <source>
        <dbReference type="EMBL" id="SON52361.1"/>
    </source>
</evidence>
<protein>
    <submittedName>
        <fullName evidence="2">Fusion protein of putative Na-dependent permease domain and histidine kinase domain of putative two-component sensor</fullName>
    </submittedName>
</protein>
<accession>A0A2N8ZKC5</accession>
<organism evidence="2 3">
    <name type="scientific">Vibrio tapetis subsp. tapetis</name>
    <dbReference type="NCBI Taxonomy" id="1671868"/>
    <lineage>
        <taxon>Bacteria</taxon>
        <taxon>Pseudomonadati</taxon>
        <taxon>Pseudomonadota</taxon>
        <taxon>Gammaproteobacteria</taxon>
        <taxon>Vibrionales</taxon>
        <taxon>Vibrionaceae</taxon>
        <taxon>Vibrio</taxon>
    </lineage>
</organism>
<feature type="transmembrane region" description="Helical" evidence="1">
    <location>
        <begin position="154"/>
        <end position="176"/>
    </location>
</feature>
<keyword evidence="1" id="KW-1133">Transmembrane helix</keyword>
<feature type="transmembrane region" description="Helical" evidence="1">
    <location>
        <begin position="244"/>
        <end position="266"/>
    </location>
</feature>
<gene>
    <name evidence="2" type="ORF">VTAP4600_B0750</name>
</gene>
<keyword evidence="2" id="KW-0808">Transferase</keyword>
<feature type="transmembrane region" description="Helical" evidence="1">
    <location>
        <begin position="71"/>
        <end position="92"/>
    </location>
</feature>
<dbReference type="InterPro" id="IPR038377">
    <property type="entry name" value="Na/Glc_symporter_sf"/>
</dbReference>
<sequence length="313" mass="34482">MTMTSYLIVGLLGYLLLLLAIATFGQKQETWLNRIAQGPWVYTLSLAVYCTSWTFFGIVGSATRAGSLYLAIYWGPMLGMIFGSVLLNRIFAIKRTYHITSIADFISTRYYRSASIAALVTLFIALGVAPYIALQLKAISIGFRVLSNTASAEVGFWGVEEFSAIFLVAFTILFGLRRLDISDHHPGVILAMAFEGLVKIVAFVALGLFVTFGLFDGLGDLFSQAESLRNSSDLFDGFNRTVPMSTWICYLFLSMNAFFFPAPTVSSYGCGKYKPRAPKNGPMGTSYLSIFDHAVCNSCCAWCVVARFSCRKC</sequence>
<feature type="transmembrane region" description="Helical" evidence="1">
    <location>
        <begin position="38"/>
        <end position="59"/>
    </location>
</feature>
<evidence type="ECO:0000256" key="1">
    <source>
        <dbReference type="SAM" id="Phobius"/>
    </source>
</evidence>